<feature type="domain" description="Diphthamide synthase" evidence="1">
    <location>
        <begin position="19"/>
        <end position="213"/>
    </location>
</feature>
<dbReference type="EMBL" id="VFPA01000002">
    <property type="protein sequence ID" value="TQM11994.1"/>
    <property type="molecule type" value="Genomic_DNA"/>
</dbReference>
<reference evidence="2 3" key="1">
    <citation type="submission" date="2019-06" db="EMBL/GenBank/DDBJ databases">
        <title>Sequencing the genomes of 1000 actinobacteria strains.</title>
        <authorList>
            <person name="Klenk H.-P."/>
        </authorList>
    </citation>
    <scope>NUCLEOTIDE SEQUENCE [LARGE SCALE GENOMIC DNA]</scope>
    <source>
        <strain evidence="2 3">DSM 45301</strain>
    </source>
</reference>
<dbReference type="Proteomes" id="UP000315677">
    <property type="component" value="Unassembled WGS sequence"/>
</dbReference>
<sequence length="231" mass="24698">MRRLPSSVSAVEASRRGWVSWSSGKDAAFALGVVGASLDVVGLLTTVDAGSGRVPVHGVAHELVRAQARALGLPLHVVELPWPCPNEVYEARTGEALARARRDGVARLVFGDLHLRDVRDYRERSLSGSGVVPLFPLWGRPTAALATEMVQRGLRAVVTSVDPAQAPGELAGRWFDARFLADLPPGIDPCGERGEFHTFVVDGPGFAHAVDVEVGAPVERDGFVVAELSRR</sequence>
<dbReference type="AlphaFoldDB" id="A0A543DRQ6"/>
<gene>
    <name evidence="2" type="ORF">FB558_4569</name>
</gene>
<protein>
    <submittedName>
        <fullName evidence="2">Uncharacterized protein (TIGR00290 family)</fullName>
    </submittedName>
</protein>
<evidence type="ECO:0000259" key="1">
    <source>
        <dbReference type="Pfam" id="PF01902"/>
    </source>
</evidence>
<evidence type="ECO:0000313" key="3">
    <source>
        <dbReference type="Proteomes" id="UP000315677"/>
    </source>
</evidence>
<proteinExistence type="predicted"/>
<organism evidence="2 3">
    <name type="scientific">Pseudonocardia kunmingensis</name>
    <dbReference type="NCBI Taxonomy" id="630975"/>
    <lineage>
        <taxon>Bacteria</taxon>
        <taxon>Bacillati</taxon>
        <taxon>Actinomycetota</taxon>
        <taxon>Actinomycetes</taxon>
        <taxon>Pseudonocardiales</taxon>
        <taxon>Pseudonocardiaceae</taxon>
        <taxon>Pseudonocardia</taxon>
    </lineage>
</organism>
<comment type="caution">
    <text evidence="2">The sequence shown here is derived from an EMBL/GenBank/DDBJ whole genome shotgun (WGS) entry which is preliminary data.</text>
</comment>
<evidence type="ECO:0000313" key="2">
    <source>
        <dbReference type="EMBL" id="TQM11994.1"/>
    </source>
</evidence>
<dbReference type="InterPro" id="IPR002761">
    <property type="entry name" value="Diphthami_syn_dom"/>
</dbReference>
<keyword evidence="3" id="KW-1185">Reference proteome</keyword>
<dbReference type="Gene3D" id="3.40.50.620">
    <property type="entry name" value="HUPs"/>
    <property type="match status" value="1"/>
</dbReference>
<dbReference type="Gene3D" id="3.90.1490.10">
    <property type="entry name" value="putative n-type atp pyrophosphatase, domain 2"/>
    <property type="match status" value="1"/>
</dbReference>
<dbReference type="Pfam" id="PF01902">
    <property type="entry name" value="Diphthami_syn_2"/>
    <property type="match status" value="1"/>
</dbReference>
<name>A0A543DRQ6_9PSEU</name>
<dbReference type="SUPFAM" id="SSF52402">
    <property type="entry name" value="Adenine nucleotide alpha hydrolases-like"/>
    <property type="match status" value="1"/>
</dbReference>
<dbReference type="InterPro" id="IPR014729">
    <property type="entry name" value="Rossmann-like_a/b/a_fold"/>
</dbReference>
<accession>A0A543DRQ6</accession>